<evidence type="ECO:0000313" key="1">
    <source>
        <dbReference type="EMBL" id="KKM21825.1"/>
    </source>
</evidence>
<dbReference type="Gene3D" id="3.40.630.30">
    <property type="match status" value="1"/>
</dbReference>
<name>A0A0F9L279_9ZZZZ</name>
<dbReference type="EMBL" id="LAZR01013468">
    <property type="protein sequence ID" value="KKM21825.1"/>
    <property type="molecule type" value="Genomic_DNA"/>
</dbReference>
<dbReference type="AlphaFoldDB" id="A0A0F9L279"/>
<sequence length="259" mass="29321">MKLSELTTLYSPLDIAYSQAMSGKYDDISYHGEDCKVIAGLKDGKISGFFRPIVAVGDERSLKLQIVRLYETSRHISYMDFLERGKLSVISQFLLRQGYVAKPYFTQIIDVSDMEVVRRNLRKSYKSLVNKTQGVNTTVFERYQRIHREVCGGVRPDRTWQIQEEMVRTGKAFVVAGPGAAVLIYHNNHIAYYAGGRSLPGVNSHAVLWYAIETASQLRCKFFEIGEQVFSGDPKLVNVSKFKAGFCGTTQVRLILEPK</sequence>
<dbReference type="SUPFAM" id="SSF55729">
    <property type="entry name" value="Acyl-CoA N-acyltransferases (Nat)"/>
    <property type="match status" value="1"/>
</dbReference>
<comment type="caution">
    <text evidence="1">The sequence shown here is derived from an EMBL/GenBank/DDBJ whole genome shotgun (WGS) entry which is preliminary data.</text>
</comment>
<proteinExistence type="predicted"/>
<gene>
    <name evidence="1" type="ORF">LCGC14_1631520</name>
</gene>
<protein>
    <recommendedName>
        <fullName evidence="2">BioF2-like acetyltransferase domain-containing protein</fullName>
    </recommendedName>
</protein>
<accession>A0A0F9L279</accession>
<reference evidence="1" key="1">
    <citation type="journal article" date="2015" name="Nature">
        <title>Complex archaea that bridge the gap between prokaryotes and eukaryotes.</title>
        <authorList>
            <person name="Spang A."/>
            <person name="Saw J.H."/>
            <person name="Jorgensen S.L."/>
            <person name="Zaremba-Niedzwiedzka K."/>
            <person name="Martijn J."/>
            <person name="Lind A.E."/>
            <person name="van Eijk R."/>
            <person name="Schleper C."/>
            <person name="Guy L."/>
            <person name="Ettema T.J."/>
        </authorList>
    </citation>
    <scope>NUCLEOTIDE SEQUENCE</scope>
</reference>
<organism evidence="1">
    <name type="scientific">marine sediment metagenome</name>
    <dbReference type="NCBI Taxonomy" id="412755"/>
    <lineage>
        <taxon>unclassified sequences</taxon>
        <taxon>metagenomes</taxon>
        <taxon>ecological metagenomes</taxon>
    </lineage>
</organism>
<evidence type="ECO:0008006" key="2">
    <source>
        <dbReference type="Google" id="ProtNLM"/>
    </source>
</evidence>
<dbReference type="InterPro" id="IPR016181">
    <property type="entry name" value="Acyl_CoA_acyltransferase"/>
</dbReference>